<dbReference type="Proteomes" id="UP001179361">
    <property type="component" value="Unassembled WGS sequence"/>
</dbReference>
<dbReference type="InterPro" id="IPR001296">
    <property type="entry name" value="Glyco_trans_1"/>
</dbReference>
<dbReference type="SUPFAM" id="SSF53756">
    <property type="entry name" value="UDP-Glycosyltransferase/glycogen phosphorylase"/>
    <property type="match status" value="1"/>
</dbReference>
<dbReference type="Pfam" id="PF13579">
    <property type="entry name" value="Glyco_trans_4_4"/>
    <property type="match status" value="1"/>
</dbReference>
<proteinExistence type="inferred from homology"/>
<name>A0ABS8QAW2_9BURK</name>
<dbReference type="RefSeq" id="WP_231060159.1">
    <property type="nucleotide sequence ID" value="NZ_JAJNOC010000009.1"/>
</dbReference>
<gene>
    <name evidence="6" type="ORF">LQ564_21550</name>
</gene>
<reference evidence="6" key="1">
    <citation type="submission" date="2021-11" db="EMBL/GenBank/DDBJ databases">
        <title>The complete genome of Massilia sp sp. G4R7.</title>
        <authorList>
            <person name="Liu L."/>
            <person name="Yue J."/>
            <person name="Yuan J."/>
            <person name="Yang F."/>
            <person name="Li L."/>
        </authorList>
    </citation>
    <scope>NUCLEOTIDE SEQUENCE</scope>
    <source>
        <strain evidence="6">G4R7</strain>
    </source>
</reference>
<evidence type="ECO:0000256" key="3">
    <source>
        <dbReference type="ARBA" id="ARBA00022679"/>
    </source>
</evidence>
<sequence length="368" mass="39275">MSRAAAPAASVARPARPRVLMLGTDPGGRGGVATVVSLLRQDGLFEREGVHYVPTHAEGSKTRKIGAFVKGVWGTVACLARRPDVVHAHAASKGSFVRKALLLGLARAAGCKTVFHLHGACFDDFVAGSNGLMRRWIRHTLEKSSTVIALSSRWADFLRGFAPCAKVAVIPNSVPLPPLGEDAVQPGRILFLGQVEPRKGIFELVEALALLRERFPQVELAIGGQGALDEVQRRAAELGVLERVTPLGWITAARKQEELARAAVFCLPSHAEGLPMAMLEAMAAGKAVVVSGVGGIPDAVRDGDNGLVVQPGDVEGLAQQLARILGDGEERLRLGRRARATIEERFESGVVIKQISAVYRQLRDNNIA</sequence>
<dbReference type="PANTHER" id="PTHR12526">
    <property type="entry name" value="GLYCOSYLTRANSFERASE"/>
    <property type="match status" value="1"/>
</dbReference>
<keyword evidence="2" id="KW-0328">Glycosyltransferase</keyword>
<comment type="similarity">
    <text evidence="1">Belongs to the glycosyltransferase group 1 family. Glycosyltransferase 4 subfamily.</text>
</comment>
<evidence type="ECO:0000259" key="5">
    <source>
        <dbReference type="Pfam" id="PF13579"/>
    </source>
</evidence>
<dbReference type="Gene3D" id="3.40.50.2000">
    <property type="entry name" value="Glycogen Phosphorylase B"/>
    <property type="match status" value="2"/>
</dbReference>
<dbReference type="EMBL" id="JAJNOC010000009">
    <property type="protein sequence ID" value="MCD2518888.1"/>
    <property type="molecule type" value="Genomic_DNA"/>
</dbReference>
<evidence type="ECO:0000313" key="7">
    <source>
        <dbReference type="Proteomes" id="UP001179361"/>
    </source>
</evidence>
<keyword evidence="7" id="KW-1185">Reference proteome</keyword>
<feature type="domain" description="Glycosyltransferase subfamily 4-like N-terminal" evidence="5">
    <location>
        <begin position="19"/>
        <end position="172"/>
    </location>
</feature>
<dbReference type="InterPro" id="IPR028098">
    <property type="entry name" value="Glyco_trans_4-like_N"/>
</dbReference>
<dbReference type="Pfam" id="PF00534">
    <property type="entry name" value="Glycos_transf_1"/>
    <property type="match status" value="1"/>
</dbReference>
<dbReference type="PANTHER" id="PTHR12526:SF640">
    <property type="entry name" value="COLANIC ACID BIOSYNTHESIS GLYCOSYLTRANSFERASE WCAL-RELATED"/>
    <property type="match status" value="1"/>
</dbReference>
<accession>A0ABS8QAW2</accession>
<feature type="domain" description="Glycosyl transferase family 1" evidence="4">
    <location>
        <begin position="188"/>
        <end position="340"/>
    </location>
</feature>
<evidence type="ECO:0000256" key="1">
    <source>
        <dbReference type="ARBA" id="ARBA00009481"/>
    </source>
</evidence>
<organism evidence="6 7">
    <name type="scientific">Massilia phyllostachyos</name>
    <dbReference type="NCBI Taxonomy" id="2898585"/>
    <lineage>
        <taxon>Bacteria</taxon>
        <taxon>Pseudomonadati</taxon>
        <taxon>Pseudomonadota</taxon>
        <taxon>Betaproteobacteria</taxon>
        <taxon>Burkholderiales</taxon>
        <taxon>Oxalobacteraceae</taxon>
        <taxon>Telluria group</taxon>
        <taxon>Massilia</taxon>
    </lineage>
</organism>
<comment type="caution">
    <text evidence="6">The sequence shown here is derived from an EMBL/GenBank/DDBJ whole genome shotgun (WGS) entry which is preliminary data.</text>
</comment>
<evidence type="ECO:0000313" key="6">
    <source>
        <dbReference type="EMBL" id="MCD2518888.1"/>
    </source>
</evidence>
<dbReference type="CDD" id="cd03801">
    <property type="entry name" value="GT4_PimA-like"/>
    <property type="match status" value="1"/>
</dbReference>
<evidence type="ECO:0000256" key="2">
    <source>
        <dbReference type="ARBA" id="ARBA00022676"/>
    </source>
</evidence>
<keyword evidence="3" id="KW-0808">Transferase</keyword>
<evidence type="ECO:0000259" key="4">
    <source>
        <dbReference type="Pfam" id="PF00534"/>
    </source>
</evidence>
<protein>
    <submittedName>
        <fullName evidence="6">Glycosyltransferase family 4 protein</fullName>
    </submittedName>
</protein>